<evidence type="ECO:0000313" key="4">
    <source>
        <dbReference type="Proteomes" id="UP000248925"/>
    </source>
</evidence>
<protein>
    <recommendedName>
        <fullName evidence="2">DUF1214 domain-containing protein</fullName>
    </recommendedName>
</protein>
<keyword evidence="4" id="KW-1185">Reference proteome</keyword>
<dbReference type="InterPro" id="IPR010621">
    <property type="entry name" value="DUF1214"/>
</dbReference>
<comment type="caution">
    <text evidence="3">The sequence shown here is derived from an EMBL/GenBank/DDBJ whole genome shotgun (WGS) entry which is preliminary data.</text>
</comment>
<dbReference type="InterPro" id="IPR037049">
    <property type="entry name" value="DUF1214_C_sf"/>
</dbReference>
<organism evidence="3 4">
    <name type="scientific">Rhizobium tubonense</name>
    <dbReference type="NCBI Taxonomy" id="484088"/>
    <lineage>
        <taxon>Bacteria</taxon>
        <taxon>Pseudomonadati</taxon>
        <taxon>Pseudomonadota</taxon>
        <taxon>Alphaproteobacteria</taxon>
        <taxon>Hyphomicrobiales</taxon>
        <taxon>Rhizobiaceae</taxon>
        <taxon>Rhizobium/Agrobacterium group</taxon>
        <taxon>Rhizobium</taxon>
    </lineage>
</organism>
<sequence>MFRVPLLVALSLIIAFGGGILFTLYALNATAGFGAIKLGAWEAFPSLHTVEADPYAKSHRARAGRLLYGTAEGLSFAAIDDDNNNRLVAGCSYRISGQTPAARLWTLFTAGDDGEPLPPIEGRPSALNSWTVLRNPDSSFVISISQDAKSGNWLALPPSGRFRLVLTLLDTPAAGNSGLIDLSMPKLEKTGCGHA</sequence>
<feature type="domain" description="DUF1214" evidence="2">
    <location>
        <begin position="73"/>
        <end position="171"/>
    </location>
</feature>
<keyword evidence="1" id="KW-0812">Transmembrane</keyword>
<evidence type="ECO:0000256" key="1">
    <source>
        <dbReference type="SAM" id="Phobius"/>
    </source>
</evidence>
<feature type="transmembrane region" description="Helical" evidence="1">
    <location>
        <begin position="6"/>
        <end position="27"/>
    </location>
</feature>
<keyword evidence="1" id="KW-1133">Transmembrane helix</keyword>
<reference evidence="3 4" key="1">
    <citation type="journal article" date="2018" name="Sci. Rep.">
        <title>Rhizobium tumorigenes sp. nov., a novel plant tumorigenic bacterium isolated from cane gall tumors on thornless blackberry.</title>
        <authorList>
            <person name="Kuzmanovi N."/>
            <person name="Smalla K."/>
            <person name="Gronow S."/>
            <person name="PuBawska J."/>
        </authorList>
    </citation>
    <scope>NUCLEOTIDE SEQUENCE [LARGE SCALE GENOMIC DNA]</scope>
    <source>
        <strain evidence="3 4">CCBAU 85046</strain>
    </source>
</reference>
<dbReference type="Proteomes" id="UP000248925">
    <property type="component" value="Unassembled WGS sequence"/>
</dbReference>
<dbReference type="PIRSF" id="PIRSF009471">
    <property type="entry name" value="UCP009471"/>
    <property type="match status" value="1"/>
</dbReference>
<evidence type="ECO:0000259" key="2">
    <source>
        <dbReference type="Pfam" id="PF06742"/>
    </source>
</evidence>
<name>A0A2W4DM53_9HYPH</name>
<dbReference type="EMBL" id="PCDP01000001">
    <property type="protein sequence ID" value="PZM17104.1"/>
    <property type="molecule type" value="Genomic_DNA"/>
</dbReference>
<evidence type="ECO:0000313" key="3">
    <source>
        <dbReference type="EMBL" id="PZM17104.1"/>
    </source>
</evidence>
<proteinExistence type="predicted"/>
<dbReference type="AlphaFoldDB" id="A0A2W4DM53"/>
<gene>
    <name evidence="3" type="ORF">CPY51_02400</name>
</gene>
<accession>A0A2W4DM53</accession>
<keyword evidence="1" id="KW-0472">Membrane</keyword>
<dbReference type="OrthoDB" id="7837485at2"/>
<dbReference type="SUPFAM" id="SSF160935">
    <property type="entry name" value="VPA0735-like"/>
    <property type="match status" value="1"/>
</dbReference>
<dbReference type="Gene3D" id="2.60.120.600">
    <property type="entry name" value="Domain of unknown function DUF1214, C-terminal domain"/>
    <property type="match status" value="1"/>
</dbReference>
<dbReference type="InterPro" id="IPR012038">
    <property type="entry name" value="UCP009471"/>
</dbReference>
<dbReference type="Pfam" id="PF06742">
    <property type="entry name" value="DUF1214"/>
    <property type="match status" value="1"/>
</dbReference>
<dbReference type="RefSeq" id="WP_111158431.1">
    <property type="nucleotide sequence ID" value="NZ_PCDP01000001.1"/>
</dbReference>